<keyword evidence="1" id="KW-0175">Coiled coil</keyword>
<name>A0A2G5BFB5_COERN</name>
<gene>
    <name evidence="5" type="ORF">COEREDRAFT_7308</name>
</gene>
<proteinExistence type="predicted"/>
<keyword evidence="3" id="KW-1133">Transmembrane helix</keyword>
<evidence type="ECO:0000313" key="5">
    <source>
        <dbReference type="EMBL" id="PIA17716.1"/>
    </source>
</evidence>
<feature type="transmembrane region" description="Helical" evidence="3">
    <location>
        <begin position="97"/>
        <end position="119"/>
    </location>
</feature>
<evidence type="ECO:0000256" key="4">
    <source>
        <dbReference type="SAM" id="SignalP"/>
    </source>
</evidence>
<keyword evidence="3" id="KW-0812">Transmembrane</keyword>
<keyword evidence="3" id="KW-0472">Membrane</keyword>
<evidence type="ECO:0000313" key="6">
    <source>
        <dbReference type="Proteomes" id="UP000242474"/>
    </source>
</evidence>
<feature type="transmembrane region" description="Helical" evidence="3">
    <location>
        <begin position="29"/>
        <end position="49"/>
    </location>
</feature>
<feature type="chain" id="PRO_5013767736" description="BAP29/BAP31 transmembrane domain-containing protein" evidence="4">
    <location>
        <begin position="20"/>
        <end position="304"/>
    </location>
</feature>
<dbReference type="AlphaFoldDB" id="A0A2G5BFB5"/>
<sequence>MNSLFLILVFLAFPVLGFAELIESDFEGLRISAALVAISGLVACFYLTVFKPIFINLELGSSKDDFKSSGYEIPIPSPTPSVSSASSPIFSSENVNLFWCGLAFLVVFVAFYCMVAFLVRKDCLRKIIGANYQPPATEDNGEKFKLQQAAVAMLRRRLDIQRNQIEHLRCELSAAIDKNNALTRRNCQLGALIDNASGKQLQAPVESVTNTDNKSNNNENNACADSDSDNEMYHNRLILPINTISATNGGNMLGRVTLGKNSELNAASGSRTFARLNRAVSNSQIKRRASKIFHLSNHAGRGSK</sequence>
<protein>
    <recommendedName>
        <fullName evidence="7">BAP29/BAP31 transmembrane domain-containing protein</fullName>
    </recommendedName>
</protein>
<evidence type="ECO:0000256" key="2">
    <source>
        <dbReference type="SAM" id="MobiDB-lite"/>
    </source>
</evidence>
<keyword evidence="4" id="KW-0732">Signal</keyword>
<reference evidence="5 6" key="1">
    <citation type="journal article" date="2015" name="Genome Biol. Evol.">
        <title>Phylogenomic analyses indicate that early fungi evolved digesting cell walls of algal ancestors of land plants.</title>
        <authorList>
            <person name="Chang Y."/>
            <person name="Wang S."/>
            <person name="Sekimoto S."/>
            <person name="Aerts A.L."/>
            <person name="Choi C."/>
            <person name="Clum A."/>
            <person name="LaButti K.M."/>
            <person name="Lindquist E.A."/>
            <person name="Yee Ngan C."/>
            <person name="Ohm R.A."/>
            <person name="Salamov A.A."/>
            <person name="Grigoriev I.V."/>
            <person name="Spatafora J.W."/>
            <person name="Berbee M.L."/>
        </authorList>
    </citation>
    <scope>NUCLEOTIDE SEQUENCE [LARGE SCALE GENOMIC DNA]</scope>
    <source>
        <strain evidence="5 6">NRRL 1564</strain>
    </source>
</reference>
<keyword evidence="6" id="KW-1185">Reference proteome</keyword>
<evidence type="ECO:0008006" key="7">
    <source>
        <dbReference type="Google" id="ProtNLM"/>
    </source>
</evidence>
<dbReference type="Proteomes" id="UP000242474">
    <property type="component" value="Unassembled WGS sequence"/>
</dbReference>
<evidence type="ECO:0000256" key="3">
    <source>
        <dbReference type="SAM" id="Phobius"/>
    </source>
</evidence>
<organism evidence="5 6">
    <name type="scientific">Coemansia reversa (strain ATCC 12441 / NRRL 1564)</name>
    <dbReference type="NCBI Taxonomy" id="763665"/>
    <lineage>
        <taxon>Eukaryota</taxon>
        <taxon>Fungi</taxon>
        <taxon>Fungi incertae sedis</taxon>
        <taxon>Zoopagomycota</taxon>
        <taxon>Kickxellomycotina</taxon>
        <taxon>Kickxellomycetes</taxon>
        <taxon>Kickxellales</taxon>
        <taxon>Kickxellaceae</taxon>
        <taxon>Coemansia</taxon>
    </lineage>
</organism>
<accession>A0A2G5BFB5</accession>
<dbReference type="EMBL" id="KZ303493">
    <property type="protein sequence ID" value="PIA17716.1"/>
    <property type="molecule type" value="Genomic_DNA"/>
</dbReference>
<evidence type="ECO:0000256" key="1">
    <source>
        <dbReference type="SAM" id="Coils"/>
    </source>
</evidence>
<feature type="compositionally biased region" description="Low complexity" evidence="2">
    <location>
        <begin position="207"/>
        <end position="225"/>
    </location>
</feature>
<feature type="coiled-coil region" evidence="1">
    <location>
        <begin position="151"/>
        <end position="185"/>
    </location>
</feature>
<feature type="region of interest" description="Disordered" evidence="2">
    <location>
        <begin position="203"/>
        <end position="227"/>
    </location>
</feature>
<feature type="signal peptide" evidence="4">
    <location>
        <begin position="1"/>
        <end position="19"/>
    </location>
</feature>